<evidence type="ECO:0000313" key="1">
    <source>
        <dbReference type="EMBL" id="MDW9256080.1"/>
    </source>
</evidence>
<organism evidence="1 2">
    <name type="scientific">Burkholderia thailandensis</name>
    <dbReference type="NCBI Taxonomy" id="57975"/>
    <lineage>
        <taxon>Bacteria</taxon>
        <taxon>Pseudomonadati</taxon>
        <taxon>Pseudomonadota</taxon>
        <taxon>Betaproteobacteria</taxon>
        <taxon>Burkholderiales</taxon>
        <taxon>Burkholderiaceae</taxon>
        <taxon>Burkholderia</taxon>
        <taxon>pseudomallei group</taxon>
    </lineage>
</organism>
<protein>
    <submittedName>
        <fullName evidence="1">Uncharacterized protein</fullName>
    </submittedName>
</protein>
<accession>A0AAW9CZK8</accession>
<reference evidence="1" key="1">
    <citation type="submission" date="2018-08" db="EMBL/GenBank/DDBJ databases">
        <title>Identification of Burkholderia cepacia strains that express a Burkholderia pseudomallei-like capsular polysaccharide.</title>
        <authorList>
            <person name="Burtnick M.N."/>
            <person name="Vongsouvath M."/>
            <person name="Newton P."/>
            <person name="Wuthiekanun V."/>
            <person name="Limmathurotsakul D."/>
            <person name="Brett P.J."/>
            <person name="Chantratita N."/>
            <person name="Dance D.A."/>
        </authorList>
    </citation>
    <scope>NUCLEOTIDE SEQUENCE</scope>
    <source>
        <strain evidence="1">SBXCC001</strain>
    </source>
</reference>
<dbReference type="AlphaFoldDB" id="A0AAW9CZK8"/>
<comment type="caution">
    <text evidence="1">The sequence shown here is derived from an EMBL/GenBank/DDBJ whole genome shotgun (WGS) entry which is preliminary data.</text>
</comment>
<dbReference type="Proteomes" id="UP001272137">
    <property type="component" value="Unassembled WGS sequence"/>
</dbReference>
<gene>
    <name evidence="1" type="ORF">C7S16_3195</name>
</gene>
<name>A0AAW9CZK8_BURTH</name>
<dbReference type="EMBL" id="QXCT01000002">
    <property type="protein sequence ID" value="MDW9256080.1"/>
    <property type="molecule type" value="Genomic_DNA"/>
</dbReference>
<evidence type="ECO:0000313" key="2">
    <source>
        <dbReference type="Proteomes" id="UP001272137"/>
    </source>
</evidence>
<sequence>MIRDWLARSVVEYLKSAPLWIALRHAAYLRYDTSAAANR</sequence>
<proteinExistence type="predicted"/>